<gene>
    <name evidence="1" type="ORF">HPS54_12290</name>
</gene>
<proteinExistence type="predicted"/>
<protein>
    <submittedName>
        <fullName evidence="1">Helix-hairpin-helix domain-containing protein</fullName>
    </submittedName>
</protein>
<name>A0ABX2B6G1_9BACT</name>
<dbReference type="SUPFAM" id="SSF47781">
    <property type="entry name" value="RuvA domain 2-like"/>
    <property type="match status" value="3"/>
</dbReference>
<dbReference type="PANTHER" id="PTHR21180">
    <property type="entry name" value="ENDONUCLEASE/EXONUCLEASE/PHOSPHATASE FAMILY DOMAIN-CONTAINING PROTEIN 1"/>
    <property type="match status" value="1"/>
</dbReference>
<reference evidence="1 2" key="1">
    <citation type="submission" date="2020-05" db="EMBL/GenBank/DDBJ databases">
        <title>Distinct polysaccharide utilization as determinants for interspecies competition between intestinal Prevotella spp.</title>
        <authorList>
            <person name="Galvez E.J.C."/>
            <person name="Iljazovic A."/>
            <person name="Strowig T."/>
        </authorList>
    </citation>
    <scope>NUCLEOTIDE SEQUENCE [LARGE SCALE GENOMIC DNA]</scope>
    <source>
        <strain evidence="1 2">PCHR</strain>
    </source>
</reference>
<dbReference type="PANTHER" id="PTHR21180:SF32">
    <property type="entry name" value="ENDONUCLEASE_EXONUCLEASE_PHOSPHATASE FAMILY DOMAIN-CONTAINING PROTEIN 1"/>
    <property type="match status" value="1"/>
</dbReference>
<dbReference type="Gene3D" id="1.10.150.280">
    <property type="entry name" value="AF1531-like domain"/>
    <property type="match status" value="2"/>
</dbReference>
<dbReference type="Proteomes" id="UP000820977">
    <property type="component" value="Unassembled WGS sequence"/>
</dbReference>
<dbReference type="InterPro" id="IPR051675">
    <property type="entry name" value="Endo/Exo/Phosphatase_dom_1"/>
</dbReference>
<dbReference type="EMBL" id="JABKKJ010000041">
    <property type="protein sequence ID" value="NPE26275.1"/>
    <property type="molecule type" value="Genomic_DNA"/>
</dbReference>
<keyword evidence="2" id="KW-1185">Reference proteome</keyword>
<dbReference type="RefSeq" id="WP_172345714.1">
    <property type="nucleotide sequence ID" value="NZ_CASYYZ010000016.1"/>
</dbReference>
<evidence type="ECO:0000313" key="1">
    <source>
        <dbReference type="EMBL" id="NPE26275.1"/>
    </source>
</evidence>
<comment type="caution">
    <text evidence="1">The sequence shown here is derived from an EMBL/GenBank/DDBJ whole genome shotgun (WGS) entry which is preliminary data.</text>
</comment>
<organism evidence="1 2">
    <name type="scientific">Xylanibacter caecicola</name>
    <dbReference type="NCBI Taxonomy" id="2736294"/>
    <lineage>
        <taxon>Bacteria</taxon>
        <taxon>Pseudomonadati</taxon>
        <taxon>Bacteroidota</taxon>
        <taxon>Bacteroidia</taxon>
        <taxon>Bacteroidales</taxon>
        <taxon>Prevotellaceae</taxon>
        <taxon>Xylanibacter</taxon>
    </lineage>
</organism>
<evidence type="ECO:0000313" key="2">
    <source>
        <dbReference type="Proteomes" id="UP000820977"/>
    </source>
</evidence>
<sequence length="298" mass="33208">MMKKLFYINKADRAVAILLLFIMAALAVGIMLTGGSVGGGFVSSADTSSVDVPIVKTGAYRREIGYYDSGSSSLKLFAFDPNTADSTALLSLGLRPWQVRNIYKYRAKGGVYRRPSDFARLYGLTVGQYKRLEPYIRISSDYLPASSLVSDGEHTAAARDTVKYPIKIKDGEVIALNTADTTALKKVPGIGSGYARAVVSYRKRLGGFFSVDQLLEIDGFPESSLRYFILGDATLDKINVNRLTLSQLRRHPYINYFQAKAIVDYRRLHGNLKSLDDLRLNRDFPEDAIRRLKPYVSF</sequence>
<dbReference type="Pfam" id="PF12836">
    <property type="entry name" value="HHH_3"/>
    <property type="match status" value="2"/>
</dbReference>
<dbReference type="InterPro" id="IPR010994">
    <property type="entry name" value="RuvA_2-like"/>
</dbReference>
<accession>A0ABX2B6G1</accession>